<keyword evidence="2" id="KW-1185">Reference proteome</keyword>
<reference evidence="1 2" key="1">
    <citation type="submission" date="2021-12" db="EMBL/GenBank/DDBJ databases">
        <title>Genome sequencing of bacteria with rrn-lacking chromosome and rrn-plasmid.</title>
        <authorList>
            <person name="Anda M."/>
            <person name="Iwasaki W."/>
        </authorList>
    </citation>
    <scope>NUCLEOTIDE SEQUENCE [LARGE SCALE GENOMIC DNA]</scope>
    <source>
        <strain evidence="1 2">DSM 100852</strain>
    </source>
</reference>
<organism evidence="1 2">
    <name type="scientific">Fulvitalea axinellae</name>
    <dbReference type="NCBI Taxonomy" id="1182444"/>
    <lineage>
        <taxon>Bacteria</taxon>
        <taxon>Pseudomonadati</taxon>
        <taxon>Bacteroidota</taxon>
        <taxon>Cytophagia</taxon>
        <taxon>Cytophagales</taxon>
        <taxon>Persicobacteraceae</taxon>
        <taxon>Fulvitalea</taxon>
    </lineage>
</organism>
<dbReference type="AlphaFoldDB" id="A0AAU9DAZ8"/>
<sequence length="134" mass="15022">MTVAFENEFIIYGHQDDYAVFRYKAPTPNDEIRKAITSFVEYVKEQGLKMHLADSGNMGTVSVEVQEWVAKEVMPEMAKNAGGKYKMAGILSGDVFASFAFQNVARRTTVDGVSMCMFDNEPEAVAWLKEGFED</sequence>
<proteinExistence type="predicted"/>
<dbReference type="RefSeq" id="WP_338393309.1">
    <property type="nucleotide sequence ID" value="NZ_AP025314.1"/>
</dbReference>
<dbReference type="Proteomes" id="UP001348817">
    <property type="component" value="Chromosome"/>
</dbReference>
<evidence type="ECO:0008006" key="3">
    <source>
        <dbReference type="Google" id="ProtNLM"/>
    </source>
</evidence>
<dbReference type="EMBL" id="AP025314">
    <property type="protein sequence ID" value="BDD08020.1"/>
    <property type="molecule type" value="Genomic_DNA"/>
</dbReference>
<gene>
    <name evidence="1" type="ORF">FUAX_04520</name>
</gene>
<evidence type="ECO:0000313" key="1">
    <source>
        <dbReference type="EMBL" id="BDD08020.1"/>
    </source>
</evidence>
<accession>A0AAU9DAZ8</accession>
<evidence type="ECO:0000313" key="2">
    <source>
        <dbReference type="Proteomes" id="UP001348817"/>
    </source>
</evidence>
<name>A0AAU9DAZ8_9BACT</name>
<protein>
    <recommendedName>
        <fullName evidence="3">STAS/SEC14 domain-containing protein</fullName>
    </recommendedName>
</protein>
<dbReference type="KEGG" id="fax:FUAX_04520"/>